<comment type="caution">
    <text evidence="3">The sequence shown here is derived from an EMBL/GenBank/DDBJ whole genome shotgun (WGS) entry which is preliminary data.</text>
</comment>
<name>A0A8X6KF60_TRICU</name>
<dbReference type="InterPro" id="IPR011333">
    <property type="entry name" value="SKP1/BTB/POZ_sf"/>
</dbReference>
<feature type="compositionally biased region" description="Polar residues" evidence="1">
    <location>
        <begin position="130"/>
        <end position="139"/>
    </location>
</feature>
<dbReference type="CDD" id="cd18186">
    <property type="entry name" value="BTB_POZ_ZBTB_KLHL-like"/>
    <property type="match status" value="1"/>
</dbReference>
<sequence>MDDDIDEFHFKWQIENFAFAAHRTGQFMTSPGFCADILDETHWVLLLYPRGKSDQEYIDVAVQREFYDNGGDEIPVKCAIELEAVDYTLHQRVVSDTIVFRNNTSHIFRRFIKRKDLFKMKNTLLPSETTYNPLQSTEGTGHAGQRFHSSDQNRSRTEDVDLRLDVVELDPNLKTVLKSHITVLDDEKKEVFTVETIHQFNSVESLGSTCYSSSPLFPSSDVPDIATDVLTLQCILVIPTGAYHSNIRSVVLDSDEDEPKTVNTTDDSFKRDIENLFKEGKFCDVKLRAGGIEIPCHKFILFARSPVLNKMIDEIDEIDAELGVDNPTDTELDFDDLDGDTLKQMVQFLYTERIENIKYASALKLLAAAQKFQIWDLKEKCSEYLRASFTFENISVTIAAADLHNDHDLMECAFEYISKYWGEISTTKEWEAFIKEQPNLHRRVCQQLRSRKFNC</sequence>
<reference evidence="3" key="1">
    <citation type="submission" date="2020-07" db="EMBL/GenBank/DDBJ databases">
        <title>Multicomponent nature underlies the extraordinary mechanical properties of spider dragline silk.</title>
        <authorList>
            <person name="Kono N."/>
            <person name="Nakamura H."/>
            <person name="Mori M."/>
            <person name="Yoshida Y."/>
            <person name="Ohtoshi R."/>
            <person name="Malay A.D."/>
            <person name="Moran D.A.P."/>
            <person name="Tomita M."/>
            <person name="Numata K."/>
            <person name="Arakawa K."/>
        </authorList>
    </citation>
    <scope>NUCLEOTIDE SEQUENCE</scope>
</reference>
<evidence type="ECO:0000256" key="1">
    <source>
        <dbReference type="SAM" id="MobiDB-lite"/>
    </source>
</evidence>
<dbReference type="InterPro" id="IPR008974">
    <property type="entry name" value="TRAF-like"/>
</dbReference>
<organism evidence="3 4">
    <name type="scientific">Trichonephila clavata</name>
    <name type="common">Joro spider</name>
    <name type="synonym">Nephila clavata</name>
    <dbReference type="NCBI Taxonomy" id="2740835"/>
    <lineage>
        <taxon>Eukaryota</taxon>
        <taxon>Metazoa</taxon>
        <taxon>Ecdysozoa</taxon>
        <taxon>Arthropoda</taxon>
        <taxon>Chelicerata</taxon>
        <taxon>Arachnida</taxon>
        <taxon>Araneae</taxon>
        <taxon>Araneomorphae</taxon>
        <taxon>Entelegynae</taxon>
        <taxon>Araneoidea</taxon>
        <taxon>Nephilidae</taxon>
        <taxon>Trichonephila</taxon>
    </lineage>
</organism>
<dbReference type="Pfam" id="PF00651">
    <property type="entry name" value="BTB"/>
    <property type="match status" value="1"/>
</dbReference>
<dbReference type="SUPFAM" id="SSF54695">
    <property type="entry name" value="POZ domain"/>
    <property type="match status" value="1"/>
</dbReference>
<dbReference type="AlphaFoldDB" id="A0A8X6KF60"/>
<dbReference type="Gene3D" id="1.25.40.420">
    <property type="match status" value="1"/>
</dbReference>
<evidence type="ECO:0000313" key="4">
    <source>
        <dbReference type="Proteomes" id="UP000887116"/>
    </source>
</evidence>
<dbReference type="InterPro" id="IPR000210">
    <property type="entry name" value="BTB/POZ_dom"/>
</dbReference>
<dbReference type="SMART" id="SM00225">
    <property type="entry name" value="BTB"/>
    <property type="match status" value="1"/>
</dbReference>
<dbReference type="Proteomes" id="UP000887116">
    <property type="component" value="Unassembled WGS sequence"/>
</dbReference>
<dbReference type="PANTHER" id="PTHR24413">
    <property type="entry name" value="SPECKLE-TYPE POZ PROTEIN"/>
    <property type="match status" value="1"/>
</dbReference>
<evidence type="ECO:0000259" key="2">
    <source>
        <dbReference type="PROSITE" id="PS50097"/>
    </source>
</evidence>
<proteinExistence type="predicted"/>
<dbReference type="OrthoDB" id="624345at2759"/>
<evidence type="ECO:0000313" key="3">
    <source>
        <dbReference type="EMBL" id="GFQ70083.1"/>
    </source>
</evidence>
<keyword evidence="4" id="KW-1185">Reference proteome</keyword>
<accession>A0A8X6KF60</accession>
<dbReference type="SUPFAM" id="SSF49599">
    <property type="entry name" value="TRAF domain-like"/>
    <property type="match status" value="1"/>
</dbReference>
<feature type="region of interest" description="Disordered" evidence="1">
    <location>
        <begin position="130"/>
        <end position="155"/>
    </location>
</feature>
<dbReference type="Gene3D" id="3.30.710.10">
    <property type="entry name" value="Potassium Channel Kv1.1, Chain A"/>
    <property type="match status" value="1"/>
</dbReference>
<dbReference type="EMBL" id="BMAO01000929">
    <property type="protein sequence ID" value="GFQ70083.1"/>
    <property type="molecule type" value="Genomic_DNA"/>
</dbReference>
<gene>
    <name evidence="3" type="ORF">TNCT_244871</name>
</gene>
<dbReference type="Gene3D" id="2.60.210.10">
    <property type="entry name" value="Apoptosis, Tumor Necrosis Factor Receptor Associated Protein 2, Chain A"/>
    <property type="match status" value="1"/>
</dbReference>
<dbReference type="PROSITE" id="PS50097">
    <property type="entry name" value="BTB"/>
    <property type="match status" value="1"/>
</dbReference>
<protein>
    <recommendedName>
        <fullName evidence="2">BTB domain-containing protein</fullName>
    </recommendedName>
</protein>
<feature type="domain" description="BTB" evidence="2">
    <location>
        <begin position="283"/>
        <end position="358"/>
    </location>
</feature>